<evidence type="ECO:0000313" key="4">
    <source>
        <dbReference type="Proteomes" id="UP000620124"/>
    </source>
</evidence>
<dbReference type="PANTHER" id="PTHR43794">
    <property type="entry name" value="AMINOHYDROLASE SSNA-RELATED"/>
    <property type="match status" value="1"/>
</dbReference>
<dbReference type="InterPro" id="IPR050287">
    <property type="entry name" value="MTA/SAH_deaminase"/>
</dbReference>
<evidence type="ECO:0000259" key="2">
    <source>
        <dbReference type="Pfam" id="PF01979"/>
    </source>
</evidence>
<sequence length="246" mass="26912">MAPTSSLLLSNGTVLVHDREDHVNPIKADILIVDNKIVEIAPSISPASDAVNIDCTGKILSPGFIDTHHHMWQTQLKGRHADDLLLDYLFKGYVMASLFKADDVFWGELGGCLEALDGGVTTVVDHAHINNSAEHSSSALSATVASGIRSYFCYSPVPQRGVASWAPFRFEEAGNPLPDWSTIQLADLAANQPFGNGRVRLGIAFDAYYLPKNMVMSLFERARETRCQTFYVSLCSESSFGPAFRC</sequence>
<name>A0A8H7D4Q7_9AGAR</name>
<keyword evidence="4" id="KW-1185">Reference proteome</keyword>
<gene>
    <name evidence="3" type="ORF">MVEN_00564500</name>
</gene>
<comment type="caution">
    <text evidence="3">The sequence shown here is derived from an EMBL/GenBank/DDBJ whole genome shotgun (WGS) entry which is preliminary data.</text>
</comment>
<evidence type="ECO:0000256" key="1">
    <source>
        <dbReference type="ARBA" id="ARBA00022801"/>
    </source>
</evidence>
<keyword evidence="1 3" id="KW-0378">Hydrolase</keyword>
<evidence type="ECO:0000313" key="3">
    <source>
        <dbReference type="EMBL" id="KAF7362184.1"/>
    </source>
</evidence>
<dbReference type="SUPFAM" id="SSF51556">
    <property type="entry name" value="Metallo-dependent hydrolases"/>
    <property type="match status" value="1"/>
</dbReference>
<dbReference type="Gene3D" id="2.30.40.10">
    <property type="entry name" value="Urease, subunit C, domain 1"/>
    <property type="match status" value="1"/>
</dbReference>
<proteinExistence type="predicted"/>
<dbReference type="AlphaFoldDB" id="A0A8H7D4Q7"/>
<dbReference type="InterPro" id="IPR032466">
    <property type="entry name" value="Metal_Hydrolase"/>
</dbReference>
<dbReference type="InterPro" id="IPR011059">
    <property type="entry name" value="Metal-dep_hydrolase_composite"/>
</dbReference>
<dbReference type="Gene3D" id="3.20.20.140">
    <property type="entry name" value="Metal-dependent hydrolases"/>
    <property type="match status" value="1"/>
</dbReference>
<protein>
    <submittedName>
        <fullName evidence="3">Metallo-dependent hydrolase</fullName>
    </submittedName>
</protein>
<dbReference type="OrthoDB" id="194468at2759"/>
<reference evidence="3" key="1">
    <citation type="submission" date="2020-05" db="EMBL/GenBank/DDBJ databases">
        <title>Mycena genomes resolve the evolution of fungal bioluminescence.</title>
        <authorList>
            <person name="Tsai I.J."/>
        </authorList>
    </citation>
    <scope>NUCLEOTIDE SEQUENCE</scope>
    <source>
        <strain evidence="3">CCC161011</strain>
    </source>
</reference>
<dbReference type="Pfam" id="PF01979">
    <property type="entry name" value="Amidohydro_1"/>
    <property type="match status" value="1"/>
</dbReference>
<dbReference type="PANTHER" id="PTHR43794:SF11">
    <property type="entry name" value="AMIDOHYDROLASE-RELATED DOMAIN-CONTAINING PROTEIN"/>
    <property type="match status" value="1"/>
</dbReference>
<dbReference type="InterPro" id="IPR006680">
    <property type="entry name" value="Amidohydro-rel"/>
</dbReference>
<organism evidence="3 4">
    <name type="scientific">Mycena venus</name>
    <dbReference type="NCBI Taxonomy" id="2733690"/>
    <lineage>
        <taxon>Eukaryota</taxon>
        <taxon>Fungi</taxon>
        <taxon>Dikarya</taxon>
        <taxon>Basidiomycota</taxon>
        <taxon>Agaricomycotina</taxon>
        <taxon>Agaricomycetes</taxon>
        <taxon>Agaricomycetidae</taxon>
        <taxon>Agaricales</taxon>
        <taxon>Marasmiineae</taxon>
        <taxon>Mycenaceae</taxon>
        <taxon>Mycena</taxon>
    </lineage>
</organism>
<dbReference type="EMBL" id="JACAZI010000004">
    <property type="protein sequence ID" value="KAF7362184.1"/>
    <property type="molecule type" value="Genomic_DNA"/>
</dbReference>
<feature type="domain" description="Amidohydrolase-related" evidence="2">
    <location>
        <begin position="59"/>
        <end position="135"/>
    </location>
</feature>
<accession>A0A8H7D4Q7</accession>
<dbReference type="Proteomes" id="UP000620124">
    <property type="component" value="Unassembled WGS sequence"/>
</dbReference>
<dbReference type="GO" id="GO:0016810">
    <property type="term" value="F:hydrolase activity, acting on carbon-nitrogen (but not peptide) bonds"/>
    <property type="evidence" value="ECO:0007669"/>
    <property type="project" value="InterPro"/>
</dbReference>
<dbReference type="SUPFAM" id="SSF51338">
    <property type="entry name" value="Composite domain of metallo-dependent hydrolases"/>
    <property type="match status" value="1"/>
</dbReference>